<name>A0A381PJJ3_9ZZZZ</name>
<sequence length="79" mass="9401">MGANVMKEHKWDDSVDESKDFIEATTVFPEEGSEVKINALSFKSDITELRRRIEERLDNKRIDLEFNYEELDDNREEFS</sequence>
<organism evidence="1">
    <name type="scientific">marine metagenome</name>
    <dbReference type="NCBI Taxonomy" id="408172"/>
    <lineage>
        <taxon>unclassified sequences</taxon>
        <taxon>metagenomes</taxon>
        <taxon>ecological metagenomes</taxon>
    </lineage>
</organism>
<protein>
    <submittedName>
        <fullName evidence="1">Uncharacterized protein</fullName>
    </submittedName>
</protein>
<accession>A0A381PJJ3</accession>
<evidence type="ECO:0000313" key="1">
    <source>
        <dbReference type="EMBL" id="SUZ67185.1"/>
    </source>
</evidence>
<dbReference type="AlphaFoldDB" id="A0A381PJJ3"/>
<gene>
    <name evidence="1" type="ORF">METZ01_LOCUS20039</name>
</gene>
<proteinExistence type="predicted"/>
<dbReference type="EMBL" id="UINC01001005">
    <property type="protein sequence ID" value="SUZ67185.1"/>
    <property type="molecule type" value="Genomic_DNA"/>
</dbReference>
<reference evidence="1" key="1">
    <citation type="submission" date="2018-05" db="EMBL/GenBank/DDBJ databases">
        <authorList>
            <person name="Lanie J.A."/>
            <person name="Ng W.-L."/>
            <person name="Kazmierczak K.M."/>
            <person name="Andrzejewski T.M."/>
            <person name="Davidsen T.M."/>
            <person name="Wayne K.J."/>
            <person name="Tettelin H."/>
            <person name="Glass J.I."/>
            <person name="Rusch D."/>
            <person name="Podicherti R."/>
            <person name="Tsui H.-C.T."/>
            <person name="Winkler M.E."/>
        </authorList>
    </citation>
    <scope>NUCLEOTIDE SEQUENCE</scope>
</reference>